<keyword evidence="3" id="KW-0408">Iron</keyword>
<keyword evidence="7" id="KW-1185">Reference proteome</keyword>
<dbReference type="GO" id="GO:0004112">
    <property type="term" value="F:cyclic-nucleotide phosphodiesterase activity"/>
    <property type="evidence" value="ECO:0007669"/>
    <property type="project" value="InterPro"/>
</dbReference>
<dbReference type="GO" id="GO:0046872">
    <property type="term" value="F:metal ion binding"/>
    <property type="evidence" value="ECO:0007669"/>
    <property type="project" value="UniProtKB-KW"/>
</dbReference>
<keyword evidence="2" id="KW-0378">Hydrolase</keyword>
<gene>
    <name evidence="6" type="ORF">DNJ96_18470</name>
</gene>
<dbReference type="Gene3D" id="3.60.21.10">
    <property type="match status" value="1"/>
</dbReference>
<evidence type="ECO:0000313" key="7">
    <source>
        <dbReference type="Proteomes" id="UP000292639"/>
    </source>
</evidence>
<protein>
    <submittedName>
        <fullName evidence="6">3',5'-cyclic-AMP phosphodiesterase</fullName>
    </submittedName>
</protein>
<evidence type="ECO:0000256" key="2">
    <source>
        <dbReference type="ARBA" id="ARBA00022801"/>
    </source>
</evidence>
<accession>A0A4V2KBR3</accession>
<name>A0A4V2KBR3_9GAMM</name>
<keyword evidence="1" id="KW-0479">Metal-binding</keyword>
<dbReference type="CDD" id="cd07402">
    <property type="entry name" value="MPP_GpdQ"/>
    <property type="match status" value="1"/>
</dbReference>
<dbReference type="InterPro" id="IPR029052">
    <property type="entry name" value="Metallo-depent_PP-like"/>
</dbReference>
<sequence>MSVAPEEDALLLVQLTDSHLFGERDGRLLGLPTLDSLREVVGLVLAQQPRVDLLLATGDLSQDGSAQSYRYLREQHARIAAPARWCAGNHDVGEVMRGAASADMLQGVTDLGGWRIILLDSAVPGSVSGHLPDERLAWLDRVLREAGERHCLVALHHHPVAMGSQWLDGIGLHNGDALMALLERHEQVRVLLWGHVHQAFDQVRNGTRLLASPSTGVQFTPHSEDFQVSPQAPGYRWLRLHADGRVETAVSRLAEGAFPVDLQGGDY</sequence>
<proteinExistence type="inferred from homology"/>
<dbReference type="AlphaFoldDB" id="A0A4V2KBR3"/>
<evidence type="ECO:0000313" key="6">
    <source>
        <dbReference type="EMBL" id="TBU88192.1"/>
    </source>
</evidence>
<dbReference type="InterPro" id="IPR004843">
    <property type="entry name" value="Calcineurin-like_PHP"/>
</dbReference>
<dbReference type="PANTHER" id="PTHR42988:SF2">
    <property type="entry name" value="CYCLIC NUCLEOTIDE PHOSPHODIESTERASE CBUA0032-RELATED"/>
    <property type="match status" value="1"/>
</dbReference>
<comment type="caution">
    <text evidence="6">The sequence shown here is derived from an EMBL/GenBank/DDBJ whole genome shotgun (WGS) entry which is preliminary data.</text>
</comment>
<dbReference type="InterPro" id="IPR050884">
    <property type="entry name" value="CNP_phosphodiesterase-III"/>
</dbReference>
<dbReference type="Pfam" id="PF00149">
    <property type="entry name" value="Metallophos"/>
    <property type="match status" value="1"/>
</dbReference>
<organism evidence="6 7">
    <name type="scientific">Stutzerimonas kirkiae</name>
    <dbReference type="NCBI Taxonomy" id="2211392"/>
    <lineage>
        <taxon>Bacteria</taxon>
        <taxon>Pseudomonadati</taxon>
        <taxon>Pseudomonadota</taxon>
        <taxon>Gammaproteobacteria</taxon>
        <taxon>Pseudomonadales</taxon>
        <taxon>Pseudomonadaceae</taxon>
        <taxon>Stutzerimonas</taxon>
    </lineage>
</organism>
<dbReference type="PANTHER" id="PTHR42988">
    <property type="entry name" value="PHOSPHOHYDROLASE"/>
    <property type="match status" value="1"/>
</dbReference>
<evidence type="ECO:0000256" key="3">
    <source>
        <dbReference type="ARBA" id="ARBA00023004"/>
    </source>
</evidence>
<dbReference type="EMBL" id="QJUP01000040">
    <property type="protein sequence ID" value="TBU88192.1"/>
    <property type="molecule type" value="Genomic_DNA"/>
</dbReference>
<dbReference type="NCBIfam" id="NF008359">
    <property type="entry name" value="PRK11148.1"/>
    <property type="match status" value="1"/>
</dbReference>
<comment type="similarity">
    <text evidence="4">Belongs to the cyclic nucleotide phosphodiesterase class-III family.</text>
</comment>
<dbReference type="SUPFAM" id="SSF56300">
    <property type="entry name" value="Metallo-dependent phosphatases"/>
    <property type="match status" value="1"/>
</dbReference>
<dbReference type="InterPro" id="IPR026575">
    <property type="entry name" value="GpdQ/CpdA-like"/>
</dbReference>
<evidence type="ECO:0000256" key="4">
    <source>
        <dbReference type="ARBA" id="ARBA00025742"/>
    </source>
</evidence>
<dbReference type="Proteomes" id="UP000292639">
    <property type="component" value="Unassembled WGS sequence"/>
</dbReference>
<feature type="domain" description="Calcineurin-like phosphoesterase" evidence="5">
    <location>
        <begin position="13"/>
        <end position="198"/>
    </location>
</feature>
<evidence type="ECO:0000259" key="5">
    <source>
        <dbReference type="Pfam" id="PF00149"/>
    </source>
</evidence>
<reference evidence="6 7" key="1">
    <citation type="submission" date="2018-06" db="EMBL/GenBank/DDBJ databases">
        <title>Three novel Pseudomonas species isolated from symptomatic oak.</title>
        <authorList>
            <person name="Bueno-Gonzalez V."/>
            <person name="Brady C."/>
        </authorList>
    </citation>
    <scope>NUCLEOTIDE SEQUENCE [LARGE SCALE GENOMIC DNA]</scope>
    <source>
        <strain evidence="6 7">P17C</strain>
    </source>
</reference>
<dbReference type="RefSeq" id="WP_131186058.1">
    <property type="nucleotide sequence ID" value="NZ_QJUO01000044.1"/>
</dbReference>
<evidence type="ECO:0000256" key="1">
    <source>
        <dbReference type="ARBA" id="ARBA00022723"/>
    </source>
</evidence>